<gene>
    <name evidence="6" type="ORF">CY0110_01704</name>
</gene>
<dbReference type="EMBL" id="AAXW01000006">
    <property type="protein sequence ID" value="EAZ92400.1"/>
    <property type="molecule type" value="Genomic_DNA"/>
</dbReference>
<keyword evidence="4" id="KW-0106">Calcium</keyword>
<comment type="caution">
    <text evidence="6">The sequence shown here is derived from an EMBL/GenBank/DDBJ whole genome shotgun (WGS) entry which is preliminary data.</text>
</comment>
<dbReference type="Gene3D" id="3.40.720.10">
    <property type="entry name" value="Alkaline Phosphatase, subunit A"/>
    <property type="match status" value="1"/>
</dbReference>
<evidence type="ECO:0000256" key="4">
    <source>
        <dbReference type="ARBA" id="ARBA00022837"/>
    </source>
</evidence>
<dbReference type="InterPro" id="IPR017850">
    <property type="entry name" value="Alkaline_phosphatase_core_sf"/>
</dbReference>
<sequence>MTPSFWKRLLSITVTVTLIFQSTVLPAIAEELLPQPDPQFNGKIGITYKQSELDPSLLKPIEAPKDAPNILLVLIDDAGFGSASTFGGSIATPVFDKLADNGLRYNRFHTTALCSPTRAALLTGRNHHSVGSGTIQELANGYPGYTGLIPESTATVGQILQKSGYSTAWFGKNHNVPDNQTSQVGPYQRWPNGLGFDYFYGFIGGETDQWYPTLFENQNPVEQSSFPEDGYNLTHDLADKAISWIRYNQSIAPDRPFFAYFAPGAVHAPHQPPQEYIDKYKGKFDHGWDKEREIIFERQKKLGVIPADAKLTPRPEAMPAWDSFSPEDQKILARQMETYAGFLEYTDYEIGRVVDAIDELGDLDNTLIIYINGDNGSSAEGSLIGTCNEVLNLSGYNLTMDDNRRCYEYWGSPETSPHFAVSWAWAMDTPFRWTKQVASYFGGTRNATVISWPAKIKDTGKVRDQFHHVIDIAPTLLEVADITEPRFYNGIPQKPIEGVSMAYTFDKGADKAEEQRKTQYFEMFGHRAIYDQGWMASAFHNRYPWVTSGSVPFKEDKWELFNLEEDFTQSTDLSEENPEKLQELRQLFFLEGDKYNVFPLDDRFAERLDVSLRPSFTSGRNHFDLYPGMAHIPEGTAPNTKNASHTIIADLVIPEDGAEGTILAMGGTTGGYSLYVQEGKLHYHYNWFDLERTDIASNTPLPTGKVKVRFDFDYDGGVGKGGTGTLYVNNRKVAQNSINKTVPSRFGVDTMDVGADFQAPVSDKYQPPFKFTGEIEKVAIDIK</sequence>
<feature type="domain" description="Sulfatase N-terminal" evidence="5">
    <location>
        <begin position="68"/>
        <end position="482"/>
    </location>
</feature>
<dbReference type="InterPro" id="IPR000917">
    <property type="entry name" value="Sulfatase_N"/>
</dbReference>
<dbReference type="RefSeq" id="WP_008274318.1">
    <property type="nucleotide sequence ID" value="NZ_AAXW01000006.1"/>
</dbReference>
<evidence type="ECO:0000259" key="5">
    <source>
        <dbReference type="Pfam" id="PF00884"/>
    </source>
</evidence>
<dbReference type="InterPro" id="IPR050738">
    <property type="entry name" value="Sulfatase"/>
</dbReference>
<reference evidence="6 7" key="1">
    <citation type="submission" date="2007-03" db="EMBL/GenBank/DDBJ databases">
        <authorList>
            <person name="Stal L."/>
            <person name="Ferriera S."/>
            <person name="Johnson J."/>
            <person name="Kravitz S."/>
            <person name="Beeson K."/>
            <person name="Sutton G."/>
            <person name="Rogers Y.-H."/>
            <person name="Friedman R."/>
            <person name="Frazier M."/>
            <person name="Venter J.C."/>
        </authorList>
    </citation>
    <scope>NUCLEOTIDE SEQUENCE [LARGE SCALE GENOMIC DNA]</scope>
    <source>
        <strain evidence="6 7">CCY0110</strain>
    </source>
</reference>
<evidence type="ECO:0000256" key="1">
    <source>
        <dbReference type="ARBA" id="ARBA00008779"/>
    </source>
</evidence>
<evidence type="ECO:0000313" key="7">
    <source>
        <dbReference type="Proteomes" id="UP000003781"/>
    </source>
</evidence>
<dbReference type="SUPFAM" id="SSF49899">
    <property type="entry name" value="Concanavalin A-like lectins/glucanases"/>
    <property type="match status" value="1"/>
</dbReference>
<keyword evidence="7" id="KW-1185">Reference proteome</keyword>
<dbReference type="GO" id="GO:0046872">
    <property type="term" value="F:metal ion binding"/>
    <property type="evidence" value="ECO:0007669"/>
    <property type="project" value="UniProtKB-KW"/>
</dbReference>
<dbReference type="Proteomes" id="UP000003781">
    <property type="component" value="Unassembled WGS sequence"/>
</dbReference>
<keyword evidence="2" id="KW-0479">Metal-binding</keyword>
<evidence type="ECO:0000256" key="2">
    <source>
        <dbReference type="ARBA" id="ARBA00022723"/>
    </source>
</evidence>
<dbReference type="PROSITE" id="PS00523">
    <property type="entry name" value="SULFATASE_1"/>
    <property type="match status" value="1"/>
</dbReference>
<proteinExistence type="inferred from homology"/>
<dbReference type="PANTHER" id="PTHR42693">
    <property type="entry name" value="ARYLSULFATASE FAMILY MEMBER"/>
    <property type="match status" value="1"/>
</dbReference>
<name>A3ILU4_9CHRO</name>
<dbReference type="PANTHER" id="PTHR42693:SF43">
    <property type="entry name" value="BLL2667 PROTEIN"/>
    <property type="match status" value="1"/>
</dbReference>
<dbReference type="GO" id="GO:0016787">
    <property type="term" value="F:hydrolase activity"/>
    <property type="evidence" value="ECO:0007669"/>
    <property type="project" value="UniProtKB-KW"/>
</dbReference>
<keyword evidence="3" id="KW-0378">Hydrolase</keyword>
<evidence type="ECO:0000256" key="3">
    <source>
        <dbReference type="ARBA" id="ARBA00022801"/>
    </source>
</evidence>
<dbReference type="Pfam" id="PF00884">
    <property type="entry name" value="Sulfatase"/>
    <property type="match status" value="1"/>
</dbReference>
<comment type="similarity">
    <text evidence="1">Belongs to the sulfatase family.</text>
</comment>
<dbReference type="AlphaFoldDB" id="A3ILU4"/>
<dbReference type="InterPro" id="IPR013320">
    <property type="entry name" value="ConA-like_dom_sf"/>
</dbReference>
<accession>A3ILU4</accession>
<dbReference type="Gene3D" id="3.30.1120.10">
    <property type="match status" value="1"/>
</dbReference>
<evidence type="ECO:0000313" key="6">
    <source>
        <dbReference type="EMBL" id="EAZ92400.1"/>
    </source>
</evidence>
<organism evidence="6 7">
    <name type="scientific">Crocosphaera chwakensis CCY0110</name>
    <dbReference type="NCBI Taxonomy" id="391612"/>
    <lineage>
        <taxon>Bacteria</taxon>
        <taxon>Bacillati</taxon>
        <taxon>Cyanobacteriota</taxon>
        <taxon>Cyanophyceae</taxon>
        <taxon>Oscillatoriophycideae</taxon>
        <taxon>Chroococcales</taxon>
        <taxon>Aphanothecaceae</taxon>
        <taxon>Crocosphaera</taxon>
        <taxon>Crocosphaera chwakensis</taxon>
    </lineage>
</organism>
<dbReference type="SUPFAM" id="SSF53649">
    <property type="entry name" value="Alkaline phosphatase-like"/>
    <property type="match status" value="1"/>
</dbReference>
<dbReference type="InterPro" id="IPR024607">
    <property type="entry name" value="Sulfatase_CS"/>
</dbReference>
<dbReference type="CDD" id="cd16025">
    <property type="entry name" value="PAS_like"/>
    <property type="match status" value="1"/>
</dbReference>
<protein>
    <submittedName>
        <fullName evidence="6">Sulfatase</fullName>
    </submittedName>
</protein>
<dbReference type="eggNOG" id="COG3119">
    <property type="taxonomic scope" value="Bacteria"/>
</dbReference>
<dbReference type="OrthoDB" id="9762324at2"/>